<sequence length="95" mass="10643">MKKALALLVACAAAFSGAAYAQQENRDVRRDVCITEYLTPKLFNKHSNVALECAFLGNQNIERLLKNGYRVTAAMQIYDPSGKTYHTTLFVERAE</sequence>
<dbReference type="Proteomes" id="UP000321201">
    <property type="component" value="Unassembled WGS sequence"/>
</dbReference>
<feature type="chain" id="PRO_5022761781" evidence="1">
    <location>
        <begin position="22"/>
        <end position="95"/>
    </location>
</feature>
<dbReference type="AlphaFoldDB" id="A0A5C7ERE7"/>
<keyword evidence="3" id="KW-1185">Reference proteome</keyword>
<feature type="signal peptide" evidence="1">
    <location>
        <begin position="1"/>
        <end position="21"/>
    </location>
</feature>
<dbReference type="EMBL" id="VPFL01000016">
    <property type="protein sequence ID" value="TXF11197.1"/>
    <property type="molecule type" value="Genomic_DNA"/>
</dbReference>
<evidence type="ECO:0000313" key="2">
    <source>
        <dbReference type="EMBL" id="TXF11197.1"/>
    </source>
</evidence>
<accession>A0A5C7ERE7</accession>
<name>A0A5C7ERE7_9PROT</name>
<gene>
    <name evidence="2" type="ORF">FR698_11850</name>
</gene>
<protein>
    <submittedName>
        <fullName evidence="2">Uncharacterized protein</fullName>
    </submittedName>
</protein>
<keyword evidence="1" id="KW-0732">Signal</keyword>
<comment type="caution">
    <text evidence="2">The sequence shown here is derived from an EMBL/GenBank/DDBJ whole genome shotgun (WGS) entry which is preliminary data.</text>
</comment>
<organism evidence="2 3">
    <name type="scientific">Pelomicrobium methylotrophicum</name>
    <dbReference type="NCBI Taxonomy" id="2602750"/>
    <lineage>
        <taxon>Bacteria</taxon>
        <taxon>Pseudomonadati</taxon>
        <taxon>Pseudomonadota</taxon>
        <taxon>Hydrogenophilia</taxon>
        <taxon>Hydrogenophilia incertae sedis</taxon>
        <taxon>Pelomicrobium</taxon>
    </lineage>
</organism>
<dbReference type="RefSeq" id="WP_147800408.1">
    <property type="nucleotide sequence ID" value="NZ_VPFL01000016.1"/>
</dbReference>
<evidence type="ECO:0000313" key="3">
    <source>
        <dbReference type="Proteomes" id="UP000321201"/>
    </source>
</evidence>
<evidence type="ECO:0000256" key="1">
    <source>
        <dbReference type="SAM" id="SignalP"/>
    </source>
</evidence>
<dbReference type="InParanoid" id="A0A5C7ERE7"/>
<reference evidence="2 3" key="1">
    <citation type="submission" date="2019-08" db="EMBL/GenBank/DDBJ databases">
        <title>Pelomicrobium methylotrophicum gen. nov., sp. nov. a moderately thermophilic, facultatively anaerobic, lithoautotrophic and methylotrophic bacterium isolated from a terrestrial mud volcano.</title>
        <authorList>
            <person name="Slobodkina G.B."/>
            <person name="Merkel A.Y."/>
            <person name="Slobodkin A.I."/>
        </authorList>
    </citation>
    <scope>NUCLEOTIDE SEQUENCE [LARGE SCALE GENOMIC DNA]</scope>
    <source>
        <strain evidence="2 3">SM250</strain>
    </source>
</reference>
<proteinExistence type="predicted"/>